<feature type="region of interest" description="Disordered" evidence="1">
    <location>
        <begin position="287"/>
        <end position="308"/>
    </location>
</feature>
<name>A0A0L8V7I8_9BACT</name>
<keyword evidence="2" id="KW-0732">Signal</keyword>
<dbReference type="OrthoDB" id="2111471at2"/>
<sequence length="308" mass="32603">MKNKMKTRMILLLGLIVGFATSCTNDEDISKNPDGKGTVSFLVTDAPFPTNLVAQANVTIDKIEIRKADEAEGEETEGSSFMVLSEETMEFNLLDLRNGVTAELTNAELDAGTYDQIRLHVVDASVVLSDEASTTFDLKIPSGSASGLKINIKDGLVVQDGGFATVLLDFDVSKSFVVQGNPLTNAGIKGFIFKPVIRAVVEEATGSIEGHVTVGDTLAVGNATVEFYDMDSLVTSALTDSTGFYAAIGLPLGEYDLKVLADGYVEAEVEDVAVTSNKAVTVDILVEPEEAEETPAEGDEGTGEGTDE</sequence>
<dbReference type="Proteomes" id="UP000036958">
    <property type="component" value="Unassembled WGS sequence"/>
</dbReference>
<gene>
    <name evidence="4" type="ORF">NC99_26800</name>
</gene>
<dbReference type="EMBL" id="LGIA01000161">
    <property type="protein sequence ID" value="KOH44450.1"/>
    <property type="molecule type" value="Genomic_DNA"/>
</dbReference>
<evidence type="ECO:0000313" key="4">
    <source>
        <dbReference type="EMBL" id="KOH44450.1"/>
    </source>
</evidence>
<dbReference type="SUPFAM" id="SSF49452">
    <property type="entry name" value="Starch-binding domain-like"/>
    <property type="match status" value="1"/>
</dbReference>
<dbReference type="STRING" id="1409788.NC99_26800"/>
<evidence type="ECO:0000256" key="1">
    <source>
        <dbReference type="SAM" id="MobiDB-lite"/>
    </source>
</evidence>
<feature type="domain" description="DUF4382" evidence="3">
    <location>
        <begin position="36"/>
        <end position="194"/>
    </location>
</feature>
<protein>
    <recommendedName>
        <fullName evidence="3">DUF4382 domain-containing protein</fullName>
    </recommendedName>
</protein>
<comment type="caution">
    <text evidence="4">The sequence shown here is derived from an EMBL/GenBank/DDBJ whole genome shotgun (WGS) entry which is preliminary data.</text>
</comment>
<dbReference type="RefSeq" id="WP_053184116.1">
    <property type="nucleotide sequence ID" value="NZ_LGIA01000161.1"/>
</dbReference>
<feature type="signal peptide" evidence="2">
    <location>
        <begin position="1"/>
        <end position="22"/>
    </location>
</feature>
<dbReference type="Pfam" id="PF14321">
    <property type="entry name" value="DUF4382"/>
    <property type="match status" value="1"/>
</dbReference>
<feature type="chain" id="PRO_5005591454" description="DUF4382 domain-containing protein" evidence="2">
    <location>
        <begin position="23"/>
        <end position="308"/>
    </location>
</feature>
<accession>A0A0L8V7I8</accession>
<dbReference type="Pfam" id="PF13620">
    <property type="entry name" value="CarboxypepD_reg"/>
    <property type="match status" value="1"/>
</dbReference>
<dbReference type="AlphaFoldDB" id="A0A0L8V7I8"/>
<dbReference type="InterPro" id="IPR013784">
    <property type="entry name" value="Carb-bd-like_fold"/>
</dbReference>
<evidence type="ECO:0000313" key="5">
    <source>
        <dbReference type="Proteomes" id="UP000036958"/>
    </source>
</evidence>
<proteinExistence type="predicted"/>
<keyword evidence="5" id="KW-1185">Reference proteome</keyword>
<evidence type="ECO:0000259" key="3">
    <source>
        <dbReference type="Pfam" id="PF14321"/>
    </source>
</evidence>
<evidence type="ECO:0000256" key="2">
    <source>
        <dbReference type="SAM" id="SignalP"/>
    </source>
</evidence>
<organism evidence="4 5">
    <name type="scientific">Sunxiuqinia dokdonensis</name>
    <dbReference type="NCBI Taxonomy" id="1409788"/>
    <lineage>
        <taxon>Bacteria</taxon>
        <taxon>Pseudomonadati</taxon>
        <taxon>Bacteroidota</taxon>
        <taxon>Bacteroidia</taxon>
        <taxon>Marinilabiliales</taxon>
        <taxon>Prolixibacteraceae</taxon>
        <taxon>Sunxiuqinia</taxon>
    </lineage>
</organism>
<dbReference type="GO" id="GO:0030246">
    <property type="term" value="F:carbohydrate binding"/>
    <property type="evidence" value="ECO:0007669"/>
    <property type="project" value="InterPro"/>
</dbReference>
<reference evidence="5" key="1">
    <citation type="submission" date="2015-07" db="EMBL/GenBank/DDBJ databases">
        <title>Genome sequencing of Sunxiuqinia dokdonensis strain SK.</title>
        <authorList>
            <person name="Ahn S."/>
            <person name="Kim B.-C."/>
        </authorList>
    </citation>
    <scope>NUCLEOTIDE SEQUENCE [LARGE SCALE GENOMIC DNA]</scope>
    <source>
        <strain evidence="5">SK</strain>
    </source>
</reference>
<dbReference type="InterPro" id="IPR025491">
    <property type="entry name" value="DUF4382"/>
</dbReference>
<dbReference type="PROSITE" id="PS51257">
    <property type="entry name" value="PROKAR_LIPOPROTEIN"/>
    <property type="match status" value="1"/>
</dbReference>
<dbReference type="Gene3D" id="2.60.40.1120">
    <property type="entry name" value="Carboxypeptidase-like, regulatory domain"/>
    <property type="match status" value="1"/>
</dbReference>